<accession>A0A840QJK3</accession>
<gene>
    <name evidence="1" type="ORF">BJ970_007027</name>
</gene>
<sequence length="172" mass="18853">MTATIGAFRIGGEGVSSPRPTAMSPDARITLIDQQLDQRPTARSSVLILEIDREGDAFATIDRFRHLVDSPEDTSAPDLIEFMRVGVTGTVGAAEYLHWTLSTGEQTIYATYNTAPTAATVPPVLYDDCVPQFFPPETVIALDQVRQLMISFALHGTWPSAAFWGRRDQLVV</sequence>
<name>A0A840QJK3_9PSEU</name>
<proteinExistence type="predicted"/>
<dbReference type="Pfam" id="PF14430">
    <property type="entry name" value="Imm1"/>
    <property type="match status" value="1"/>
</dbReference>
<dbReference type="Proteomes" id="UP000584374">
    <property type="component" value="Unassembled WGS sequence"/>
</dbReference>
<evidence type="ECO:0000313" key="1">
    <source>
        <dbReference type="EMBL" id="MBB5159428.1"/>
    </source>
</evidence>
<organism evidence="1 2">
    <name type="scientific">Saccharopolyspora phatthalungensis</name>
    <dbReference type="NCBI Taxonomy" id="664693"/>
    <lineage>
        <taxon>Bacteria</taxon>
        <taxon>Bacillati</taxon>
        <taxon>Actinomycetota</taxon>
        <taxon>Actinomycetes</taxon>
        <taxon>Pseudonocardiales</taxon>
        <taxon>Pseudonocardiaceae</taxon>
        <taxon>Saccharopolyspora</taxon>
    </lineage>
</organism>
<dbReference type="EMBL" id="JACHIW010000002">
    <property type="protein sequence ID" value="MBB5159428.1"/>
    <property type="molecule type" value="Genomic_DNA"/>
</dbReference>
<dbReference type="InterPro" id="IPR025680">
    <property type="entry name" value="DddI"/>
</dbReference>
<comment type="caution">
    <text evidence="1">The sequence shown here is derived from an EMBL/GenBank/DDBJ whole genome shotgun (WGS) entry which is preliminary data.</text>
</comment>
<dbReference type="AlphaFoldDB" id="A0A840QJK3"/>
<dbReference type="RefSeq" id="WP_184731822.1">
    <property type="nucleotide sequence ID" value="NZ_JACHIW010000002.1"/>
</dbReference>
<keyword evidence="2" id="KW-1185">Reference proteome</keyword>
<evidence type="ECO:0000313" key="2">
    <source>
        <dbReference type="Proteomes" id="UP000584374"/>
    </source>
</evidence>
<reference evidence="1 2" key="1">
    <citation type="submission" date="2020-08" db="EMBL/GenBank/DDBJ databases">
        <title>Sequencing the genomes of 1000 actinobacteria strains.</title>
        <authorList>
            <person name="Klenk H.-P."/>
        </authorList>
    </citation>
    <scope>NUCLEOTIDE SEQUENCE [LARGE SCALE GENOMIC DNA]</scope>
    <source>
        <strain evidence="1 2">DSM 45584</strain>
    </source>
</reference>
<protein>
    <submittedName>
        <fullName evidence="1">Uncharacterized protein</fullName>
    </submittedName>
</protein>